<dbReference type="GO" id="GO:0005886">
    <property type="term" value="C:plasma membrane"/>
    <property type="evidence" value="ECO:0007669"/>
    <property type="project" value="UniProtKB-SubCell"/>
</dbReference>
<feature type="transmembrane region" description="Helical" evidence="6">
    <location>
        <begin position="36"/>
        <end position="58"/>
    </location>
</feature>
<evidence type="ECO:0000313" key="9">
    <source>
        <dbReference type="Proteomes" id="UP000076878"/>
    </source>
</evidence>
<dbReference type="NCBIfam" id="TIGR00765">
    <property type="entry name" value="yihY_not_rbn"/>
    <property type="match status" value="1"/>
</dbReference>
<accession>A0A143YMG7</accession>
<keyword evidence="3 6" id="KW-0812">Transmembrane</keyword>
<dbReference type="EMBL" id="FJNB01000005">
    <property type="protein sequence ID" value="CZQ91949.1"/>
    <property type="molecule type" value="Genomic_DNA"/>
</dbReference>
<dbReference type="RefSeq" id="WP_068622192.1">
    <property type="nucleotide sequence ID" value="NZ_FJNB01000005.1"/>
</dbReference>
<proteinExistence type="predicted"/>
<dbReference type="EMBL" id="FNYT01000003">
    <property type="protein sequence ID" value="SEI77108.1"/>
    <property type="molecule type" value="Genomic_DNA"/>
</dbReference>
<dbReference type="STRING" id="640938.TR210_1011"/>
<keyword evidence="4 6" id="KW-1133">Transmembrane helix</keyword>
<dbReference type="PANTHER" id="PTHR30213">
    <property type="entry name" value="INNER MEMBRANE PROTEIN YHJD"/>
    <property type="match status" value="1"/>
</dbReference>
<dbReference type="Proteomes" id="UP000076878">
    <property type="component" value="Unassembled WGS sequence"/>
</dbReference>
<dbReference type="AlphaFoldDB" id="A0A143YMG7"/>
<evidence type="ECO:0000256" key="5">
    <source>
        <dbReference type="ARBA" id="ARBA00023136"/>
    </source>
</evidence>
<reference evidence="7 9" key="1">
    <citation type="submission" date="2016-02" db="EMBL/GenBank/DDBJ databases">
        <authorList>
            <person name="Wen L."/>
            <person name="He K."/>
            <person name="Yang H."/>
        </authorList>
    </citation>
    <scope>NUCLEOTIDE SEQUENCE [LARGE SCALE GENOMIC DNA]</scope>
    <source>
        <strain evidence="7">Trichococcus_R210</strain>
    </source>
</reference>
<keyword evidence="10" id="KW-1185">Reference proteome</keyword>
<keyword evidence="5 6" id="KW-0472">Membrane</keyword>
<evidence type="ECO:0000313" key="7">
    <source>
        <dbReference type="EMBL" id="CZQ91949.1"/>
    </source>
</evidence>
<dbReference type="OrthoDB" id="9775903at2"/>
<sequence length="340" mass="38744">MNVLRKYIKNPKMRQIIVLFQQHWGRLEIGRQSAEMAYYVLLALLPTLLLLGNIIPLLPFPREQVLSYVEMALPEEVSSTTTPILEQYLNSGNGGVVSFGLLLSIWTASKAFNVFQNVLNQVYNTKMRKNFIVHRIFSFVIAFLLVGMIALVAFLFMFGRYIRDFFEEFLNIQLDFITAFDNVRWIVASLIIEIIMTVIYYVVPNVRWSIKFALPGAVFATTGFLLISQLFSIYVGVAGSQAIGNGALGVVITLLLWLYLMGTVLILGGFLNVMLYHYFRPLPIALKEESRYAIRYSKNALALTVKEQALKRRLIRKNLRIQSNKQAEAVLNPQSKGKEV</sequence>
<evidence type="ECO:0000256" key="3">
    <source>
        <dbReference type="ARBA" id="ARBA00022692"/>
    </source>
</evidence>
<comment type="subcellular location">
    <subcellularLocation>
        <location evidence="1">Cell membrane</location>
        <topology evidence="1">Multi-pass membrane protein</topology>
    </subcellularLocation>
</comment>
<evidence type="ECO:0000256" key="6">
    <source>
        <dbReference type="SAM" id="Phobius"/>
    </source>
</evidence>
<organism evidence="7 9">
    <name type="scientific">Trichococcus ilyis</name>
    <dbReference type="NCBI Taxonomy" id="640938"/>
    <lineage>
        <taxon>Bacteria</taxon>
        <taxon>Bacillati</taxon>
        <taxon>Bacillota</taxon>
        <taxon>Bacilli</taxon>
        <taxon>Lactobacillales</taxon>
        <taxon>Carnobacteriaceae</taxon>
        <taxon>Trichococcus</taxon>
    </lineage>
</organism>
<dbReference type="Pfam" id="PF03631">
    <property type="entry name" value="Virul_fac_BrkB"/>
    <property type="match status" value="1"/>
</dbReference>
<evidence type="ECO:0000256" key="4">
    <source>
        <dbReference type="ARBA" id="ARBA00022989"/>
    </source>
</evidence>
<protein>
    <submittedName>
        <fullName evidence="8">Membrane protein</fullName>
    </submittedName>
    <submittedName>
        <fullName evidence="7">Virulence factor brkb</fullName>
    </submittedName>
</protein>
<evidence type="ECO:0000256" key="2">
    <source>
        <dbReference type="ARBA" id="ARBA00022475"/>
    </source>
</evidence>
<feature type="transmembrane region" description="Helical" evidence="6">
    <location>
        <begin position="182"/>
        <end position="203"/>
    </location>
</feature>
<evidence type="ECO:0000313" key="8">
    <source>
        <dbReference type="EMBL" id="SEI77108.1"/>
    </source>
</evidence>
<keyword evidence="2" id="KW-1003">Cell membrane</keyword>
<feature type="transmembrane region" description="Helical" evidence="6">
    <location>
        <begin position="136"/>
        <end position="162"/>
    </location>
</feature>
<evidence type="ECO:0000313" key="10">
    <source>
        <dbReference type="Proteomes" id="UP000199280"/>
    </source>
</evidence>
<dbReference type="PIRSF" id="PIRSF035875">
    <property type="entry name" value="RNase_BN"/>
    <property type="match status" value="1"/>
</dbReference>
<feature type="transmembrane region" description="Helical" evidence="6">
    <location>
        <begin position="212"/>
        <end position="235"/>
    </location>
</feature>
<dbReference type="PANTHER" id="PTHR30213:SF0">
    <property type="entry name" value="UPF0761 MEMBRANE PROTEIN YIHY"/>
    <property type="match status" value="1"/>
</dbReference>
<reference evidence="8 10" key="2">
    <citation type="submission" date="2016-10" db="EMBL/GenBank/DDBJ databases">
        <authorList>
            <person name="Varghese N."/>
            <person name="Submissions S."/>
        </authorList>
    </citation>
    <scope>NUCLEOTIDE SEQUENCE [LARGE SCALE GENOMIC DNA]</scope>
    <source>
        <strain evidence="8 10">DSM 22150</strain>
    </source>
</reference>
<feature type="transmembrane region" description="Helical" evidence="6">
    <location>
        <begin position="247"/>
        <end position="271"/>
    </location>
</feature>
<name>A0A143YMG7_9LACT</name>
<feature type="transmembrane region" description="Helical" evidence="6">
    <location>
        <begin position="95"/>
        <end position="115"/>
    </location>
</feature>
<evidence type="ECO:0000256" key="1">
    <source>
        <dbReference type="ARBA" id="ARBA00004651"/>
    </source>
</evidence>
<gene>
    <name evidence="8" type="ORF">SAMN05216375_103143</name>
    <name evidence="7" type="ORF">TR210_1011</name>
</gene>
<dbReference type="InterPro" id="IPR017039">
    <property type="entry name" value="Virul_fac_BrkB"/>
</dbReference>
<dbReference type="Proteomes" id="UP000199280">
    <property type="component" value="Unassembled WGS sequence"/>
</dbReference>